<keyword evidence="11" id="KW-1185">Reference proteome</keyword>
<dbReference type="PANTHER" id="PTHR21600:SF83">
    <property type="entry name" value="PSEUDOURIDYLATE SYNTHASE RPUSD4, MITOCHONDRIAL"/>
    <property type="match status" value="1"/>
</dbReference>
<comment type="catalytic activity">
    <reaction evidence="2">
        <text>uridine in 5S rRNA = pseudouridine in 5S rRNA</text>
        <dbReference type="Rhea" id="RHEA:47036"/>
        <dbReference type="Rhea" id="RHEA-COMP:11730"/>
        <dbReference type="Rhea" id="RHEA-COMP:11731"/>
        <dbReference type="ChEBI" id="CHEBI:65314"/>
        <dbReference type="ChEBI" id="CHEBI:65315"/>
    </reaction>
</comment>
<comment type="catalytic activity">
    <reaction evidence="5">
        <text>a uridine in tRNA = a pseudouridine in tRNA</text>
        <dbReference type="Rhea" id="RHEA:54572"/>
        <dbReference type="Rhea" id="RHEA-COMP:13339"/>
        <dbReference type="Rhea" id="RHEA-COMP:13934"/>
        <dbReference type="ChEBI" id="CHEBI:65314"/>
        <dbReference type="ChEBI" id="CHEBI:65315"/>
    </reaction>
</comment>
<evidence type="ECO:0000259" key="9">
    <source>
        <dbReference type="Pfam" id="PF00849"/>
    </source>
</evidence>
<organism evidence="10 11">
    <name type="scientific">Orchesella dallaii</name>
    <dbReference type="NCBI Taxonomy" id="48710"/>
    <lineage>
        <taxon>Eukaryota</taxon>
        <taxon>Metazoa</taxon>
        <taxon>Ecdysozoa</taxon>
        <taxon>Arthropoda</taxon>
        <taxon>Hexapoda</taxon>
        <taxon>Collembola</taxon>
        <taxon>Entomobryomorpha</taxon>
        <taxon>Entomobryoidea</taxon>
        <taxon>Orchesellidae</taxon>
        <taxon>Orchesellinae</taxon>
        <taxon>Orchesella</taxon>
    </lineage>
</organism>
<evidence type="ECO:0000313" key="11">
    <source>
        <dbReference type="Proteomes" id="UP001642540"/>
    </source>
</evidence>
<dbReference type="SUPFAM" id="SSF55120">
    <property type="entry name" value="Pseudouridine synthase"/>
    <property type="match status" value="1"/>
</dbReference>
<dbReference type="InterPro" id="IPR006145">
    <property type="entry name" value="PsdUridine_synth_RsuA/RluA"/>
</dbReference>
<dbReference type="Proteomes" id="UP001642540">
    <property type="component" value="Unassembled WGS sequence"/>
</dbReference>
<feature type="domain" description="Pseudouridine synthase RsuA/RluA-like" evidence="9">
    <location>
        <begin position="325"/>
        <end position="486"/>
    </location>
</feature>
<proteinExistence type="inferred from homology"/>
<dbReference type="PANTHER" id="PTHR21600">
    <property type="entry name" value="MITOCHONDRIAL RNA PSEUDOURIDINE SYNTHASE"/>
    <property type="match status" value="1"/>
</dbReference>
<evidence type="ECO:0000256" key="8">
    <source>
        <dbReference type="SAM" id="MobiDB-lite"/>
    </source>
</evidence>
<evidence type="ECO:0000256" key="1">
    <source>
        <dbReference type="ARBA" id="ARBA00001166"/>
    </source>
</evidence>
<sequence>MSAFRRPQNAFRFLSATLKNPLINLKSVIPGRIALMKESTPCSPLCGHRQFTSSVKPKEDKENSNSDVSANLDPFGLEEVTGSDEKSSVLVQGFYSGNEAERSSPPPFTAAQNNPPNDYQKENRLSEYDSWLRERVDTNQSYRSEGEGSSESIRQAHFGQIRVDSDNPVGRQRNYDRGSRRERVDEPGFRLSNKNMNRQREEWQSSLQPPREEITETIEADHTTRMRASDFLQQLKGFKDISTNDDRQQPGGGRTVIEKIMNPATPPSMDPNDAVNYNSAKEDPTMLDTNVIPKPFQMPDYNQITELDMWNILRKTIIFQNDFILAINKPYGIPVHSKAISCRHTIIQFLKKFADLLKVEEVFPLHRLDKETTGVLLFAKDKKIADVIKTQFAHRDINKTYLTVTKLCPKVREGTIKIPIGEGKIPGTTKFRRVLRPDLREYGIKPTTRECVEAVTHFKVLHSIKEAAFLEVEPETGVKHQIRVHLGMGLGCPVIGDHKYSHRDKLAPQRLHPFVLHKLKVKQSKVRDVPLHLHCSNVSFTLPKEYTNSTEPVYIHAKIPLFMKYTLRQLGLIA</sequence>
<dbReference type="EMBL" id="CAXLJM020000032">
    <property type="protein sequence ID" value="CAL8099518.1"/>
    <property type="molecule type" value="Genomic_DNA"/>
</dbReference>
<feature type="compositionally biased region" description="Basic and acidic residues" evidence="8">
    <location>
        <begin position="173"/>
        <end position="185"/>
    </location>
</feature>
<evidence type="ECO:0000256" key="7">
    <source>
        <dbReference type="ARBA" id="ARBA00041563"/>
    </source>
</evidence>
<comment type="caution">
    <text evidence="10">The sequence shown here is derived from an EMBL/GenBank/DDBJ whole genome shotgun (WGS) entry which is preliminary data.</text>
</comment>
<dbReference type="CDD" id="cd02869">
    <property type="entry name" value="PseudoU_synth_RluA_like"/>
    <property type="match status" value="1"/>
</dbReference>
<protein>
    <recommendedName>
        <fullName evidence="6">Pseudouridylate synthase RPUSD4, mitochondrial</fullName>
    </recommendedName>
    <alternativeName>
        <fullName evidence="7">RNA pseudouridylate synthase domain-containing protein 4</fullName>
    </alternativeName>
</protein>
<feature type="region of interest" description="Disordered" evidence="8">
    <location>
        <begin position="139"/>
        <end position="185"/>
    </location>
</feature>
<dbReference type="InterPro" id="IPR050188">
    <property type="entry name" value="RluA_PseudoU_synthase"/>
</dbReference>
<evidence type="ECO:0000256" key="6">
    <source>
        <dbReference type="ARBA" id="ARBA00039953"/>
    </source>
</evidence>
<evidence type="ECO:0000256" key="2">
    <source>
        <dbReference type="ARBA" id="ARBA00001896"/>
    </source>
</evidence>
<name>A0ABP1QHK8_9HEXA</name>
<feature type="region of interest" description="Disordered" evidence="8">
    <location>
        <begin position="97"/>
        <end position="122"/>
    </location>
</feature>
<dbReference type="InterPro" id="IPR006224">
    <property type="entry name" value="PsdUridine_synth_RluA-like_CS"/>
</dbReference>
<evidence type="ECO:0000256" key="5">
    <source>
        <dbReference type="ARBA" id="ARBA00036943"/>
    </source>
</evidence>
<evidence type="ECO:0000256" key="4">
    <source>
        <dbReference type="ARBA" id="ARBA00023235"/>
    </source>
</evidence>
<comment type="similarity">
    <text evidence="3">Belongs to the pseudouridine synthase RluA family.</text>
</comment>
<comment type="catalytic activity">
    <reaction evidence="1">
        <text>a uridine in mRNA = a pseudouridine in mRNA</text>
        <dbReference type="Rhea" id="RHEA:56644"/>
        <dbReference type="Rhea" id="RHEA-COMP:14658"/>
        <dbReference type="Rhea" id="RHEA-COMP:14659"/>
        <dbReference type="ChEBI" id="CHEBI:65314"/>
        <dbReference type="ChEBI" id="CHEBI:65315"/>
    </reaction>
</comment>
<dbReference type="InterPro" id="IPR020103">
    <property type="entry name" value="PsdUridine_synth_cat_dom_sf"/>
</dbReference>
<reference evidence="10 11" key="1">
    <citation type="submission" date="2024-08" db="EMBL/GenBank/DDBJ databases">
        <authorList>
            <person name="Cucini C."/>
            <person name="Frati F."/>
        </authorList>
    </citation>
    <scope>NUCLEOTIDE SEQUENCE [LARGE SCALE GENOMIC DNA]</scope>
</reference>
<evidence type="ECO:0000313" key="10">
    <source>
        <dbReference type="EMBL" id="CAL8099518.1"/>
    </source>
</evidence>
<dbReference type="Pfam" id="PF00849">
    <property type="entry name" value="PseudoU_synth_2"/>
    <property type="match status" value="1"/>
</dbReference>
<evidence type="ECO:0000256" key="3">
    <source>
        <dbReference type="ARBA" id="ARBA00010876"/>
    </source>
</evidence>
<dbReference type="Gene3D" id="3.30.2350.10">
    <property type="entry name" value="Pseudouridine synthase"/>
    <property type="match status" value="1"/>
</dbReference>
<feature type="region of interest" description="Disordered" evidence="8">
    <location>
        <begin position="53"/>
        <end position="84"/>
    </location>
</feature>
<accession>A0ABP1QHK8</accession>
<gene>
    <name evidence="10" type="ORF">ODALV1_LOCUS10259</name>
</gene>
<dbReference type="PROSITE" id="PS01129">
    <property type="entry name" value="PSI_RLU"/>
    <property type="match status" value="1"/>
</dbReference>
<keyword evidence="4" id="KW-0413">Isomerase</keyword>